<dbReference type="InterPro" id="IPR046347">
    <property type="entry name" value="bZIP_sf"/>
</dbReference>
<organism evidence="8 9">
    <name type="scientific">Zingiber officinale</name>
    <name type="common">Ginger</name>
    <name type="synonym">Amomum zingiber</name>
    <dbReference type="NCBI Taxonomy" id="94328"/>
    <lineage>
        <taxon>Eukaryota</taxon>
        <taxon>Viridiplantae</taxon>
        <taxon>Streptophyta</taxon>
        <taxon>Embryophyta</taxon>
        <taxon>Tracheophyta</taxon>
        <taxon>Spermatophyta</taxon>
        <taxon>Magnoliopsida</taxon>
        <taxon>Liliopsida</taxon>
        <taxon>Zingiberales</taxon>
        <taxon>Zingiberaceae</taxon>
        <taxon>Zingiber</taxon>
    </lineage>
</organism>
<evidence type="ECO:0000313" key="9">
    <source>
        <dbReference type="Proteomes" id="UP000734854"/>
    </source>
</evidence>
<evidence type="ECO:0000256" key="3">
    <source>
        <dbReference type="ARBA" id="ARBA00023125"/>
    </source>
</evidence>
<evidence type="ECO:0000256" key="2">
    <source>
        <dbReference type="ARBA" id="ARBA00023015"/>
    </source>
</evidence>
<dbReference type="Proteomes" id="UP000734854">
    <property type="component" value="Unassembled WGS sequence"/>
</dbReference>
<evidence type="ECO:0000259" key="7">
    <source>
        <dbReference type="PROSITE" id="PS50217"/>
    </source>
</evidence>
<dbReference type="PANTHER" id="PTHR45764:SF76">
    <property type="entry name" value="OS02G0132500 PROTEIN"/>
    <property type="match status" value="1"/>
</dbReference>
<comment type="caution">
    <text evidence="8">The sequence shown here is derived from an EMBL/GenBank/DDBJ whole genome shotgun (WGS) entry which is preliminary data.</text>
</comment>
<dbReference type="PANTHER" id="PTHR45764">
    <property type="entry name" value="BZIP TRANSCRIPTION FACTOR 44"/>
    <property type="match status" value="1"/>
</dbReference>
<keyword evidence="2" id="KW-0805">Transcription regulation</keyword>
<feature type="domain" description="BZIP" evidence="7">
    <location>
        <begin position="71"/>
        <end position="134"/>
    </location>
</feature>
<keyword evidence="5" id="KW-0539">Nucleus</keyword>
<dbReference type="GO" id="GO:0005634">
    <property type="term" value="C:nucleus"/>
    <property type="evidence" value="ECO:0007669"/>
    <property type="project" value="UniProtKB-SubCell"/>
</dbReference>
<keyword evidence="3" id="KW-0238">DNA-binding</keyword>
<evidence type="ECO:0000256" key="1">
    <source>
        <dbReference type="ARBA" id="ARBA00004123"/>
    </source>
</evidence>
<sequence>MSPVISEILLSGFMINSTLRRRSPLVQSFSVVFLYWFYPKAAMASPCGTSSGSSLLQNSASCEVDLQALMDHKRQKRKISNRESARRSRMRKQKHLEDLTAQVKQMRKENSQALTQLTLTTQQYFVVEAENSVLRAQLMELTRRLQSLNEFLLRLNENSHISSGLLCDAPQNNENFNTPWNWYMNQPIMASLQNMWHY</sequence>
<dbReference type="SMART" id="SM00338">
    <property type="entry name" value="BRLZ"/>
    <property type="match status" value="1"/>
</dbReference>
<gene>
    <name evidence="8" type="ORF">ZIOFF_028248</name>
</gene>
<dbReference type="Gene3D" id="1.20.5.170">
    <property type="match status" value="1"/>
</dbReference>
<dbReference type="InterPro" id="IPR045314">
    <property type="entry name" value="bZIP_plant_GBF1"/>
</dbReference>
<accession>A0A8J5L8V6</accession>
<evidence type="ECO:0000256" key="6">
    <source>
        <dbReference type="SAM" id="MobiDB-lite"/>
    </source>
</evidence>
<name>A0A8J5L8V6_ZINOF</name>
<keyword evidence="9" id="KW-1185">Reference proteome</keyword>
<proteinExistence type="predicted"/>
<dbReference type="GO" id="GO:0000976">
    <property type="term" value="F:transcription cis-regulatory region binding"/>
    <property type="evidence" value="ECO:0007669"/>
    <property type="project" value="TreeGrafter"/>
</dbReference>
<dbReference type="AlphaFoldDB" id="A0A8J5L8V6"/>
<evidence type="ECO:0000313" key="8">
    <source>
        <dbReference type="EMBL" id="KAG6510239.1"/>
    </source>
</evidence>
<dbReference type="EMBL" id="JACMSC010000008">
    <property type="protein sequence ID" value="KAG6510239.1"/>
    <property type="molecule type" value="Genomic_DNA"/>
</dbReference>
<dbReference type="GO" id="GO:0045893">
    <property type="term" value="P:positive regulation of DNA-templated transcription"/>
    <property type="evidence" value="ECO:0007669"/>
    <property type="project" value="TreeGrafter"/>
</dbReference>
<feature type="region of interest" description="Disordered" evidence="6">
    <location>
        <begin position="73"/>
        <end position="94"/>
    </location>
</feature>
<dbReference type="CDD" id="cd14702">
    <property type="entry name" value="bZIP_plant_GBF1"/>
    <property type="match status" value="1"/>
</dbReference>
<keyword evidence="4" id="KW-0804">Transcription</keyword>
<dbReference type="SUPFAM" id="SSF57959">
    <property type="entry name" value="Leucine zipper domain"/>
    <property type="match status" value="1"/>
</dbReference>
<evidence type="ECO:0000256" key="4">
    <source>
        <dbReference type="ARBA" id="ARBA00023163"/>
    </source>
</evidence>
<reference evidence="8 9" key="1">
    <citation type="submission" date="2020-08" db="EMBL/GenBank/DDBJ databases">
        <title>Plant Genome Project.</title>
        <authorList>
            <person name="Zhang R.-G."/>
        </authorList>
    </citation>
    <scope>NUCLEOTIDE SEQUENCE [LARGE SCALE GENOMIC DNA]</scope>
    <source>
        <tissue evidence="8">Rhizome</tissue>
    </source>
</reference>
<evidence type="ECO:0000256" key="5">
    <source>
        <dbReference type="ARBA" id="ARBA00023242"/>
    </source>
</evidence>
<dbReference type="Pfam" id="PF00170">
    <property type="entry name" value="bZIP_1"/>
    <property type="match status" value="1"/>
</dbReference>
<dbReference type="InterPro" id="IPR004827">
    <property type="entry name" value="bZIP"/>
</dbReference>
<dbReference type="GO" id="GO:0003700">
    <property type="term" value="F:DNA-binding transcription factor activity"/>
    <property type="evidence" value="ECO:0007669"/>
    <property type="project" value="InterPro"/>
</dbReference>
<dbReference type="PROSITE" id="PS50217">
    <property type="entry name" value="BZIP"/>
    <property type="match status" value="1"/>
</dbReference>
<comment type="subcellular location">
    <subcellularLocation>
        <location evidence="1">Nucleus</location>
    </subcellularLocation>
</comment>
<dbReference type="PROSITE" id="PS00036">
    <property type="entry name" value="BZIP_BASIC"/>
    <property type="match status" value="1"/>
</dbReference>
<protein>
    <recommendedName>
        <fullName evidence="7">BZIP domain-containing protein</fullName>
    </recommendedName>
</protein>
<dbReference type="FunFam" id="1.20.5.170:FF:000020">
    <property type="entry name" value="BZIP transcription factor"/>
    <property type="match status" value="1"/>
</dbReference>
<dbReference type="GO" id="GO:0046982">
    <property type="term" value="F:protein heterodimerization activity"/>
    <property type="evidence" value="ECO:0007669"/>
    <property type="project" value="UniProtKB-ARBA"/>
</dbReference>